<sequence length="324" mass="35779">MKAICVFSGGLDSMMAADLIRAQGIDVLALFFETPFFKSGKARKSARAIEVPFKVADITRRHLEVVKQPKHGYGGNMNPCIDCHALMFRIAGEMLEEEKAGFVFSGEVLGQRPMSQNRKSLDLVAAESGLNGLLLRPLSAKLLAPTIPEEKGWIQREQLLDFQGRSRKPQMEMAQRKGITEYPTPAGGCLLTEKGFSRRLKDLLTSKVDVETGELELLKLGRHFRIAPHTKIVVGRNKRENETIRSLAGENDTVLRSVSVPGPTVLVSGKLSENTLDIAGAITVAYSDAGGLDASEVRIKEGAHESRVVFVKTRDKVEFRRYMI</sequence>
<dbReference type="InterPro" id="IPR059101">
    <property type="entry name" value="NFACT-R_2"/>
</dbReference>
<dbReference type="SUPFAM" id="SSF52402">
    <property type="entry name" value="Adenine nucleotide alpha hydrolases-like"/>
    <property type="match status" value="1"/>
</dbReference>
<evidence type="ECO:0000256" key="2">
    <source>
        <dbReference type="ARBA" id="ARBA00022840"/>
    </source>
</evidence>
<dbReference type="GO" id="GO:0004810">
    <property type="term" value="F:CCA tRNA nucleotidyltransferase activity"/>
    <property type="evidence" value="ECO:0007669"/>
    <property type="project" value="InterPro"/>
</dbReference>
<protein>
    <submittedName>
        <fullName evidence="5">tRNA 4-thiouridine(8) synthase ThiI</fullName>
    </submittedName>
</protein>
<dbReference type="Pfam" id="PF02568">
    <property type="entry name" value="ThiI"/>
    <property type="match status" value="1"/>
</dbReference>
<keyword evidence="1" id="KW-0547">Nucleotide-binding</keyword>
<evidence type="ECO:0000259" key="4">
    <source>
        <dbReference type="Pfam" id="PF18297"/>
    </source>
</evidence>
<accession>A0A8J6N247</accession>
<evidence type="ECO:0000313" key="5">
    <source>
        <dbReference type="EMBL" id="MBC8178518.1"/>
    </source>
</evidence>
<dbReference type="InterPro" id="IPR014729">
    <property type="entry name" value="Rossmann-like_a/b/a_fold"/>
</dbReference>
<dbReference type="Pfam" id="PF18297">
    <property type="entry name" value="NFACT-R_2"/>
    <property type="match status" value="1"/>
</dbReference>
<evidence type="ECO:0000259" key="3">
    <source>
        <dbReference type="Pfam" id="PF02568"/>
    </source>
</evidence>
<dbReference type="GO" id="GO:0005524">
    <property type="term" value="F:ATP binding"/>
    <property type="evidence" value="ECO:0007669"/>
    <property type="project" value="UniProtKB-KW"/>
</dbReference>
<evidence type="ECO:0000313" key="6">
    <source>
        <dbReference type="Proteomes" id="UP000650524"/>
    </source>
</evidence>
<keyword evidence="2" id="KW-0067">ATP-binding</keyword>
<evidence type="ECO:0000256" key="1">
    <source>
        <dbReference type="ARBA" id="ARBA00022741"/>
    </source>
</evidence>
<dbReference type="EMBL" id="JACNJD010000284">
    <property type="protein sequence ID" value="MBC8178518.1"/>
    <property type="molecule type" value="Genomic_DNA"/>
</dbReference>
<dbReference type="Proteomes" id="UP000650524">
    <property type="component" value="Unassembled WGS sequence"/>
</dbReference>
<comment type="caution">
    <text evidence="5">The sequence shown here is derived from an EMBL/GenBank/DDBJ whole genome shotgun (WGS) entry which is preliminary data.</text>
</comment>
<reference evidence="5 6" key="1">
    <citation type="submission" date="2020-08" db="EMBL/GenBank/DDBJ databases">
        <title>Bridging the membrane lipid divide: bacteria of the FCB group superphylum have the potential to synthesize archaeal ether lipids.</title>
        <authorList>
            <person name="Villanueva L."/>
            <person name="Von Meijenfeldt F.A.B."/>
            <person name="Westbye A.B."/>
            <person name="Yadav S."/>
            <person name="Hopmans E.C."/>
            <person name="Dutilh B.E."/>
            <person name="Sinninghe Damste J.S."/>
        </authorList>
    </citation>
    <scope>NUCLEOTIDE SEQUENCE [LARGE SCALE GENOMIC DNA]</scope>
    <source>
        <strain evidence="5">NIOZ-UU27</strain>
    </source>
</reference>
<proteinExistence type="predicted"/>
<dbReference type="PANTHER" id="PTHR11933">
    <property type="entry name" value="TRNA 5-METHYLAMINOMETHYL-2-THIOURIDYLATE -METHYLTRANSFERASE"/>
    <property type="match status" value="1"/>
</dbReference>
<gene>
    <name evidence="5" type="ORF">H8E19_14020</name>
</gene>
<dbReference type="InterPro" id="IPR020536">
    <property type="entry name" value="ThiI_AANH"/>
</dbReference>
<dbReference type="Gene3D" id="3.40.50.620">
    <property type="entry name" value="HUPs"/>
    <property type="match status" value="1"/>
</dbReference>
<dbReference type="PANTHER" id="PTHR11933:SF6">
    <property type="entry name" value="THIL AANH DOMAIN-CONTAINING PROTEIN"/>
    <property type="match status" value="1"/>
</dbReference>
<name>A0A8J6N247_9DELT</name>
<dbReference type="AlphaFoldDB" id="A0A8J6N247"/>
<feature type="domain" description="Thil AANH" evidence="3">
    <location>
        <begin position="2"/>
        <end position="138"/>
    </location>
</feature>
<feature type="domain" description="NFACT protein RNA binding" evidence="4">
    <location>
        <begin position="221"/>
        <end position="323"/>
    </location>
</feature>
<organism evidence="5 6">
    <name type="scientific">Candidatus Desulfacyla euxinica</name>
    <dbReference type="NCBI Taxonomy" id="2841693"/>
    <lineage>
        <taxon>Bacteria</taxon>
        <taxon>Deltaproteobacteria</taxon>
        <taxon>Candidatus Desulfacyla</taxon>
    </lineage>
</organism>